<feature type="binding site" evidence="14">
    <location>
        <begin position="312"/>
        <end position="315"/>
    </location>
    <ligand>
        <name>GTP</name>
        <dbReference type="ChEBI" id="CHEBI:37565"/>
    </ligand>
</feature>
<dbReference type="Gene3D" id="1.10.400.10">
    <property type="entry name" value="GI Alpha 1, domain 2-like"/>
    <property type="match status" value="1"/>
</dbReference>
<evidence type="ECO:0000256" key="3">
    <source>
        <dbReference type="ARBA" id="ARBA00010405"/>
    </source>
</evidence>
<keyword evidence="10" id="KW-0472">Membrane</keyword>
<keyword evidence="7 14" id="KW-0547">Nucleotide-binding</keyword>
<name>A0A9J7M5J4_BRAFL</name>
<dbReference type="FunFam" id="3.40.50.300:FF:000692">
    <property type="entry name" value="Guanine nucleotide-binding protein subunit alpha"/>
    <property type="match status" value="1"/>
</dbReference>
<evidence type="ECO:0000256" key="12">
    <source>
        <dbReference type="ARBA" id="ARBA00023224"/>
    </source>
</evidence>
<feature type="binding site" evidence="14">
    <location>
        <begin position="85"/>
        <end position="90"/>
    </location>
    <ligand>
        <name>GTP</name>
        <dbReference type="ChEBI" id="CHEBI:37565"/>
    </ligand>
</feature>
<feature type="binding site" evidence="14">
    <location>
        <begin position="193"/>
        <end position="194"/>
    </location>
    <ligand>
        <name>GTP</name>
        <dbReference type="ChEBI" id="CHEBI:37565"/>
    </ligand>
</feature>
<feature type="binding site" evidence="15">
    <location>
        <position position="224"/>
    </location>
    <ligand>
        <name>Mg(2+)</name>
        <dbReference type="ChEBI" id="CHEBI:18420"/>
    </ligand>
</feature>
<dbReference type="PROSITE" id="PS51882">
    <property type="entry name" value="G_ALPHA"/>
    <property type="match status" value="1"/>
</dbReference>
<dbReference type="InterPro" id="IPR001019">
    <property type="entry name" value="Gprotein_alpha_su"/>
</dbReference>
<dbReference type="RefSeq" id="XP_035695062.1">
    <property type="nucleotide sequence ID" value="XM_035839169.1"/>
</dbReference>
<dbReference type="Proteomes" id="UP000001554">
    <property type="component" value="Chromosome 13"/>
</dbReference>
<dbReference type="FunFam" id="1.10.400.10:FF:000004">
    <property type="entry name" value="Guanine nucleotide-binding protein subunit alpha-12"/>
    <property type="match status" value="1"/>
</dbReference>
<dbReference type="PRINTS" id="PR00440">
    <property type="entry name" value="GPROTEINA12"/>
</dbReference>
<dbReference type="GO" id="GO:0007266">
    <property type="term" value="P:Rho protein signal transduction"/>
    <property type="evidence" value="ECO:0000318"/>
    <property type="project" value="GO_Central"/>
</dbReference>
<evidence type="ECO:0000256" key="1">
    <source>
        <dbReference type="ARBA" id="ARBA00004496"/>
    </source>
</evidence>
<reference evidence="16" key="1">
    <citation type="journal article" date="2020" name="Nat. Ecol. Evol.">
        <title>Deeply conserved synteny resolves early events in vertebrate evolution.</title>
        <authorList>
            <person name="Simakov O."/>
            <person name="Marletaz F."/>
            <person name="Yue J.X."/>
            <person name="O'Connell B."/>
            <person name="Jenkins J."/>
            <person name="Brandt A."/>
            <person name="Calef R."/>
            <person name="Tung C.H."/>
            <person name="Huang T.K."/>
            <person name="Schmutz J."/>
            <person name="Satoh N."/>
            <person name="Yu J.K."/>
            <person name="Putnam N.H."/>
            <person name="Green R.E."/>
            <person name="Rokhsar D.S."/>
        </authorList>
    </citation>
    <scope>NUCLEOTIDE SEQUENCE [LARGE SCALE GENOMIC DNA]</scope>
    <source>
        <strain evidence="16">S238N-H82</strain>
    </source>
</reference>
<dbReference type="PANTHER" id="PTHR10218">
    <property type="entry name" value="GTP-BINDING PROTEIN ALPHA SUBUNIT"/>
    <property type="match status" value="1"/>
</dbReference>
<evidence type="ECO:0000256" key="9">
    <source>
        <dbReference type="ARBA" id="ARBA00023134"/>
    </source>
</evidence>
<dbReference type="PANTHER" id="PTHR10218:SF360">
    <property type="entry name" value="GUANINE NUCLEOTIDE-BINDING PROTEIN SUBUNIT ALPHA HOMOLOG"/>
    <property type="match status" value="1"/>
</dbReference>
<dbReference type="GO" id="GO:0031752">
    <property type="term" value="F:D5 dopamine receptor binding"/>
    <property type="evidence" value="ECO:0000318"/>
    <property type="project" value="GO_Central"/>
</dbReference>
<dbReference type="GO" id="GO:0007188">
    <property type="term" value="P:adenylate cyclase-modulating G protein-coupled receptor signaling pathway"/>
    <property type="evidence" value="ECO:0000318"/>
    <property type="project" value="GO_Central"/>
</dbReference>
<gene>
    <name evidence="17" type="primary">LOC118428891</name>
</gene>
<feature type="binding site" evidence="15">
    <location>
        <position position="89"/>
    </location>
    <ligand>
        <name>Mg(2+)</name>
        <dbReference type="ChEBI" id="CHEBI:18420"/>
    </ligand>
</feature>
<evidence type="ECO:0000256" key="11">
    <source>
        <dbReference type="ARBA" id="ARBA00023139"/>
    </source>
</evidence>
<reference evidence="17" key="2">
    <citation type="submission" date="2025-08" db="UniProtKB">
        <authorList>
            <consortium name="RefSeq"/>
        </authorList>
    </citation>
    <scope>IDENTIFICATION</scope>
    <source>
        <strain evidence="17">S238N-H82</strain>
        <tissue evidence="17">Testes</tissue>
    </source>
</reference>
<dbReference type="InterPro" id="IPR027417">
    <property type="entry name" value="P-loop_NTPase"/>
</dbReference>
<dbReference type="GO" id="GO:0003924">
    <property type="term" value="F:GTPase activity"/>
    <property type="evidence" value="ECO:0000318"/>
    <property type="project" value="GO_Central"/>
</dbReference>
<accession>A0A9J7M5J4</accession>
<proteinExistence type="inferred from homology"/>
<dbReference type="Gene3D" id="3.40.50.300">
    <property type="entry name" value="P-loop containing nucleotide triphosphate hydrolases"/>
    <property type="match status" value="1"/>
</dbReference>
<dbReference type="SUPFAM" id="SSF52540">
    <property type="entry name" value="P-loop containing nucleoside triphosphate hydrolases"/>
    <property type="match status" value="1"/>
</dbReference>
<keyword evidence="4" id="KW-0963">Cytoplasm</keyword>
<feature type="binding site" evidence="14">
    <location>
        <position position="371"/>
    </location>
    <ligand>
        <name>GTP</name>
        <dbReference type="ChEBI" id="CHEBI:37565"/>
    </ligand>
</feature>
<organism evidence="16 17">
    <name type="scientific">Branchiostoma floridae</name>
    <name type="common">Florida lancelet</name>
    <name type="synonym">Amphioxus</name>
    <dbReference type="NCBI Taxonomy" id="7739"/>
    <lineage>
        <taxon>Eukaryota</taxon>
        <taxon>Metazoa</taxon>
        <taxon>Chordata</taxon>
        <taxon>Cephalochordata</taxon>
        <taxon>Leptocardii</taxon>
        <taxon>Amphioxiformes</taxon>
        <taxon>Branchiostomatidae</taxon>
        <taxon>Branchiostoma</taxon>
    </lineage>
</organism>
<evidence type="ECO:0000313" key="16">
    <source>
        <dbReference type="Proteomes" id="UP000001554"/>
    </source>
</evidence>
<evidence type="ECO:0000256" key="14">
    <source>
        <dbReference type="PIRSR" id="PIRSR601019-1"/>
    </source>
</evidence>
<dbReference type="GO" id="GO:0031526">
    <property type="term" value="C:brush border membrane"/>
    <property type="evidence" value="ECO:0000318"/>
    <property type="project" value="GO_Central"/>
</dbReference>
<evidence type="ECO:0000256" key="8">
    <source>
        <dbReference type="ARBA" id="ARBA00022842"/>
    </source>
</evidence>
<dbReference type="AlphaFoldDB" id="A0A9J7M5J4"/>
<keyword evidence="11" id="KW-0564">Palmitate</keyword>
<sequence length="399" mass="45971">MPRPSPLRGLVGPSCPRLVQSSKMAVRVGQAAARAGAPPFCLSLCCGDPQDIEQRQRSKQIDKMLAKEKVHLRRQVKILLLGAGESGKSTFLKQMRIIHGKDFDVEALKEYRPTVYNNIVKGMKVLVDAQRKLGIKMKEPSNELYCDQVMKFEGTIKIDTALFLEYCPAIRALWSDAGIQEAWDRRREFQLGDSVKYFMENVDRISSVEYIPSKQDVLYARKATKGIVEHEFDIKGIPFLMVDVGGQRSQRQKWFQCFESVTSILFLVSSSEFDQVLMEDRKTNRLVESLNIFETIVNNKTFTEVSIILFLNKTDLLQDKVTYVSIKEYFPEFPEMSDPHNLTDVQNFILNLFDAKRRERNKPLFHHFTTAVDTENIKFVFHAVKDTILQDNLKQLMLQ</sequence>
<evidence type="ECO:0000256" key="6">
    <source>
        <dbReference type="ARBA" id="ARBA00022723"/>
    </source>
</evidence>
<comment type="subcellular location">
    <subcellularLocation>
        <location evidence="1">Cytoplasm</location>
    </subcellularLocation>
    <subcellularLocation>
        <location evidence="2">Membrane</location>
        <topology evidence="2">Lipid-anchor</topology>
    </subcellularLocation>
</comment>
<dbReference type="KEGG" id="bfo:118428891"/>
<keyword evidence="8 15" id="KW-0460">Magnesium</keyword>
<dbReference type="PRINTS" id="PR00318">
    <property type="entry name" value="GPROTEINA"/>
</dbReference>
<dbReference type="GO" id="GO:0005834">
    <property type="term" value="C:heterotrimeric G-protein complex"/>
    <property type="evidence" value="ECO:0000318"/>
    <property type="project" value="GO_Central"/>
</dbReference>
<dbReference type="GeneID" id="118428891"/>
<dbReference type="OrthoDB" id="5817230at2759"/>
<evidence type="ECO:0000256" key="7">
    <source>
        <dbReference type="ARBA" id="ARBA00022741"/>
    </source>
</evidence>
<evidence type="ECO:0000256" key="4">
    <source>
        <dbReference type="ARBA" id="ARBA00022490"/>
    </source>
</evidence>
<dbReference type="OMA" id="IMRRQIN"/>
<evidence type="ECO:0000256" key="10">
    <source>
        <dbReference type="ARBA" id="ARBA00023136"/>
    </source>
</evidence>
<dbReference type="GO" id="GO:0031683">
    <property type="term" value="F:G-protein beta/gamma-subunit complex binding"/>
    <property type="evidence" value="ECO:0000318"/>
    <property type="project" value="GO_Central"/>
</dbReference>
<feature type="binding site" evidence="14">
    <location>
        <begin position="243"/>
        <end position="247"/>
    </location>
    <ligand>
        <name>GTP</name>
        <dbReference type="ChEBI" id="CHEBI:37565"/>
    </ligand>
</feature>
<dbReference type="GO" id="GO:0046872">
    <property type="term" value="F:metal ion binding"/>
    <property type="evidence" value="ECO:0007669"/>
    <property type="project" value="UniProtKB-KW"/>
</dbReference>
<dbReference type="CDD" id="cd00066">
    <property type="entry name" value="G-alpha"/>
    <property type="match status" value="1"/>
</dbReference>
<keyword evidence="6 15" id="KW-0479">Metal-binding</keyword>
<evidence type="ECO:0000256" key="2">
    <source>
        <dbReference type="ARBA" id="ARBA00004635"/>
    </source>
</evidence>
<dbReference type="Pfam" id="PF00503">
    <property type="entry name" value="G-alpha"/>
    <property type="match status" value="1"/>
</dbReference>
<keyword evidence="5" id="KW-0597">Phosphoprotein</keyword>
<dbReference type="GO" id="GO:0005525">
    <property type="term" value="F:GTP binding"/>
    <property type="evidence" value="ECO:0007669"/>
    <property type="project" value="UniProtKB-KW"/>
</dbReference>
<dbReference type="FunFam" id="3.40.50.300:FF:000754">
    <property type="entry name" value="Guanine nucleotide-binding protein subunit alpha-13"/>
    <property type="match status" value="1"/>
</dbReference>
<keyword evidence="13" id="KW-0449">Lipoprotein</keyword>
<evidence type="ECO:0000256" key="15">
    <source>
        <dbReference type="PIRSR" id="PIRSR601019-2"/>
    </source>
</evidence>
<keyword evidence="16" id="KW-1185">Reference proteome</keyword>
<comment type="similarity">
    <text evidence="3">Belongs to the G-alpha family. G(12) subfamily.</text>
</comment>
<dbReference type="SMART" id="SM00275">
    <property type="entry name" value="G_alpha"/>
    <property type="match status" value="1"/>
</dbReference>
<feature type="binding site" evidence="14">
    <location>
        <begin position="218"/>
        <end position="224"/>
    </location>
    <ligand>
        <name>GTP</name>
        <dbReference type="ChEBI" id="CHEBI:37565"/>
    </ligand>
</feature>
<protein>
    <submittedName>
        <fullName evidence="17">Guanine nucleotide-binding protein subunit alpha-12-like</fullName>
    </submittedName>
</protein>
<dbReference type="SUPFAM" id="SSF47895">
    <property type="entry name" value="Transducin (alpha subunit), insertion domain"/>
    <property type="match status" value="1"/>
</dbReference>
<dbReference type="GO" id="GO:0005737">
    <property type="term" value="C:cytoplasm"/>
    <property type="evidence" value="ECO:0000318"/>
    <property type="project" value="GO_Central"/>
</dbReference>
<keyword evidence="12" id="KW-0807">Transducer</keyword>
<dbReference type="InterPro" id="IPR011025">
    <property type="entry name" value="GproteinA_insert"/>
</dbReference>
<evidence type="ECO:0000256" key="5">
    <source>
        <dbReference type="ARBA" id="ARBA00022553"/>
    </source>
</evidence>
<evidence type="ECO:0000313" key="17">
    <source>
        <dbReference type="RefSeq" id="XP_035695062.1"/>
    </source>
</evidence>
<evidence type="ECO:0000256" key="13">
    <source>
        <dbReference type="ARBA" id="ARBA00023288"/>
    </source>
</evidence>
<dbReference type="InterPro" id="IPR000469">
    <property type="entry name" value="Gprotein_alpha_12/13"/>
</dbReference>
<keyword evidence="9 14" id="KW-0342">GTP-binding</keyword>